<comment type="caution">
    <text evidence="1">The sequence shown here is derived from an EMBL/GenBank/DDBJ whole genome shotgun (WGS) entry which is preliminary data.</text>
</comment>
<evidence type="ECO:0000313" key="1">
    <source>
        <dbReference type="EMBL" id="EMJ5134794.1"/>
    </source>
</evidence>
<name>A0AAI9GIL8_PROST</name>
<reference evidence="1" key="1">
    <citation type="submission" date="2024-02" db="EMBL/GenBank/DDBJ databases">
        <authorList>
            <consortium name="Clinical and Environmental Microbiology Branch: Whole genome sequencing antimicrobial resistance pathogens in the healthcare setting"/>
        </authorList>
    </citation>
    <scope>NUCLEOTIDE SEQUENCE</scope>
    <source>
        <strain evidence="1">2021GO-0154</strain>
    </source>
</reference>
<dbReference type="AlphaFoldDB" id="A0AAI9GIL8"/>
<dbReference type="EMBL" id="ABMABF030000007">
    <property type="protein sequence ID" value="EMJ5134794.1"/>
    <property type="molecule type" value="Genomic_DNA"/>
</dbReference>
<sequence>MKLIDFKSKNGKKTFGDLFFDEKTDFAEHLIKLREDMLQVEFPNNYILDIGWSNDFEIDGYFIIYLIKHFDWENPVYLGNAYNYYELVEEINIAMELIP</sequence>
<accession>A0AAI9GIL8</accession>
<proteinExistence type="predicted"/>
<protein>
    <submittedName>
        <fullName evidence="1">Uncharacterized protein</fullName>
    </submittedName>
</protein>
<organism evidence="1">
    <name type="scientific">Providencia stuartii</name>
    <dbReference type="NCBI Taxonomy" id="588"/>
    <lineage>
        <taxon>Bacteria</taxon>
        <taxon>Pseudomonadati</taxon>
        <taxon>Pseudomonadota</taxon>
        <taxon>Gammaproteobacteria</taxon>
        <taxon>Enterobacterales</taxon>
        <taxon>Morganellaceae</taxon>
        <taxon>Providencia</taxon>
    </lineage>
</organism>
<gene>
    <name evidence="1" type="ORF">RG298_002536</name>
</gene>